<dbReference type="AlphaFoldDB" id="A0AAV9URA5"/>
<dbReference type="EMBL" id="JAVHNS010000008">
    <property type="protein sequence ID" value="KAK6345797.1"/>
    <property type="molecule type" value="Genomic_DNA"/>
</dbReference>
<accession>A0AAV9URA5</accession>
<protein>
    <submittedName>
        <fullName evidence="2">Uncharacterized protein</fullName>
    </submittedName>
</protein>
<dbReference type="Proteomes" id="UP001373714">
    <property type="component" value="Unassembled WGS sequence"/>
</dbReference>
<keyword evidence="1" id="KW-0472">Membrane</keyword>
<keyword evidence="3" id="KW-1185">Reference proteome</keyword>
<comment type="caution">
    <text evidence="2">The sequence shown here is derived from an EMBL/GenBank/DDBJ whole genome shotgun (WGS) entry which is preliminary data.</text>
</comment>
<proteinExistence type="predicted"/>
<keyword evidence="1" id="KW-0812">Transmembrane</keyword>
<keyword evidence="1" id="KW-1133">Transmembrane helix</keyword>
<name>A0AAV9URA5_9PEZI</name>
<evidence type="ECO:0000256" key="1">
    <source>
        <dbReference type="SAM" id="Phobius"/>
    </source>
</evidence>
<sequence>MSTQKRVLVPASPENILQSHVGVIVIILCGMAGLLGTLGICMYGYVKFRRARRAKLEKDLGNEIKKGSIIHLTRVKTDGTSRSKSSEDTLPKRPRSFGNDYGVVGFGNCRTSFMESITGSYGGILPGDIDLPENGASTARNIRDTSAILTPPKTPDKCKISAIQHWNQAAEEYSGPPEPLMMRDTALLEVAIPPPLAINGDGKELPNLPMSRGRLQRAGEVDPPLFGAVKRASMRRRARSKNQAWDTPGSWSCQVSSLRRFGELEARRGNNRARKERYLKRISTDSKLVEGLPFSESPSYETVKPRSGSAGEAIDAHKSNLETEGYRESIISAYDKDSTDDTSEYIGEDTYLWKPLPRPPMEGGWLFGEAKMLDQPSGNILAI</sequence>
<organism evidence="2 3">
    <name type="scientific">Orbilia blumenaviensis</name>
    <dbReference type="NCBI Taxonomy" id="1796055"/>
    <lineage>
        <taxon>Eukaryota</taxon>
        <taxon>Fungi</taxon>
        <taxon>Dikarya</taxon>
        <taxon>Ascomycota</taxon>
        <taxon>Pezizomycotina</taxon>
        <taxon>Orbiliomycetes</taxon>
        <taxon>Orbiliales</taxon>
        <taxon>Orbiliaceae</taxon>
        <taxon>Orbilia</taxon>
    </lineage>
</organism>
<reference evidence="2 3" key="1">
    <citation type="submission" date="2019-10" db="EMBL/GenBank/DDBJ databases">
        <authorList>
            <person name="Palmer J.M."/>
        </authorList>
    </citation>
    <scope>NUCLEOTIDE SEQUENCE [LARGE SCALE GENOMIC DNA]</scope>
    <source>
        <strain evidence="2 3">TWF730</strain>
    </source>
</reference>
<feature type="transmembrane region" description="Helical" evidence="1">
    <location>
        <begin position="20"/>
        <end position="46"/>
    </location>
</feature>
<evidence type="ECO:0000313" key="3">
    <source>
        <dbReference type="Proteomes" id="UP001373714"/>
    </source>
</evidence>
<evidence type="ECO:0000313" key="2">
    <source>
        <dbReference type="EMBL" id="KAK6345797.1"/>
    </source>
</evidence>
<gene>
    <name evidence="2" type="ORF">TWF730_010140</name>
</gene>